<dbReference type="GO" id="GO:0015031">
    <property type="term" value="P:protein transport"/>
    <property type="evidence" value="ECO:0007669"/>
    <property type="project" value="UniProtKB-KW"/>
</dbReference>
<evidence type="ECO:0000256" key="3">
    <source>
        <dbReference type="ARBA" id="ARBA00022729"/>
    </source>
</evidence>
<dbReference type="AlphaFoldDB" id="A0A510UGU8"/>
<evidence type="ECO:0000313" key="7">
    <source>
        <dbReference type="Proteomes" id="UP000321787"/>
    </source>
</evidence>
<keyword evidence="2" id="KW-0813">Transport</keyword>
<comment type="caution">
    <text evidence="6">The sequence shown here is derived from an EMBL/GenBank/DDBJ whole genome shotgun (WGS) entry which is preliminary data.</text>
</comment>
<evidence type="ECO:0000256" key="4">
    <source>
        <dbReference type="ARBA" id="ARBA00022927"/>
    </source>
</evidence>
<dbReference type="Gene3D" id="2.50.20.10">
    <property type="entry name" value="Lipoprotein localisation LolA/LolB/LppX"/>
    <property type="match status" value="1"/>
</dbReference>
<sequence>MLNVKRYWSLLVASFVMLFSVNSFAFSVDDLQQQLAKSTLVRGDFKQVRTMQMFAQPLSTSGTFLLDHEKGLLWQQTAPFPIALTLTQNKLRQSINGDTQVMTDSDNPMAFYFTRLFLSLFKGDTESIKENFTLQLTGEKDAWTLILTPTKAPIDSVFKTIKIEGNDYLNRVVLSEVRGDVTEMVFTNQSTEPATLTEEELRVFEF</sequence>
<accession>A0A510UGU8</accession>
<keyword evidence="4" id="KW-0653">Protein transport</keyword>
<name>A0A510UGU8_ALIFS</name>
<gene>
    <name evidence="6" type="ORF">AFI02nite_19000</name>
</gene>
<proteinExistence type="predicted"/>
<evidence type="ECO:0000313" key="6">
    <source>
        <dbReference type="EMBL" id="GEK13864.1"/>
    </source>
</evidence>
<dbReference type="RefSeq" id="WP_146864024.1">
    <property type="nucleotide sequence ID" value="NZ_BJTZ01000010.1"/>
</dbReference>
<evidence type="ECO:0000256" key="2">
    <source>
        <dbReference type="ARBA" id="ARBA00022448"/>
    </source>
</evidence>
<keyword evidence="3 5" id="KW-0732">Signal</keyword>
<feature type="signal peptide" evidence="5">
    <location>
        <begin position="1"/>
        <end position="25"/>
    </location>
</feature>
<dbReference type="SUPFAM" id="SSF89392">
    <property type="entry name" value="Prokaryotic lipoproteins and lipoprotein localization factors"/>
    <property type="match status" value="1"/>
</dbReference>
<evidence type="ECO:0000256" key="5">
    <source>
        <dbReference type="SAM" id="SignalP"/>
    </source>
</evidence>
<feature type="chain" id="PRO_5021790490" evidence="5">
    <location>
        <begin position="26"/>
        <end position="206"/>
    </location>
</feature>
<dbReference type="EMBL" id="BJTZ01000010">
    <property type="protein sequence ID" value="GEK13864.1"/>
    <property type="molecule type" value="Genomic_DNA"/>
</dbReference>
<evidence type="ECO:0000256" key="1">
    <source>
        <dbReference type="ARBA" id="ARBA00011245"/>
    </source>
</evidence>
<dbReference type="InterPro" id="IPR004564">
    <property type="entry name" value="OM_lipoprot_carrier_LolA-like"/>
</dbReference>
<keyword evidence="6" id="KW-0449">Lipoprotein</keyword>
<dbReference type="Proteomes" id="UP000321787">
    <property type="component" value="Unassembled WGS sequence"/>
</dbReference>
<dbReference type="CDD" id="cd16325">
    <property type="entry name" value="LolA"/>
    <property type="match status" value="1"/>
</dbReference>
<protein>
    <submittedName>
        <fullName evidence="6">Outer-membrane lipoprotein carrier protein</fullName>
    </submittedName>
</protein>
<dbReference type="Pfam" id="PF19574">
    <property type="entry name" value="LolA_3"/>
    <property type="match status" value="1"/>
</dbReference>
<reference evidence="6 7" key="1">
    <citation type="submission" date="2019-07" db="EMBL/GenBank/DDBJ databases">
        <title>Whole genome shotgun sequence of Aliivibrio fischeri NBRC 101058.</title>
        <authorList>
            <person name="Hosoyama A."/>
            <person name="Uohara A."/>
            <person name="Ohji S."/>
            <person name="Ichikawa N."/>
        </authorList>
    </citation>
    <scope>NUCLEOTIDE SEQUENCE [LARGE SCALE GENOMIC DNA]</scope>
    <source>
        <strain evidence="6 7">NBRC 101058</strain>
    </source>
</reference>
<dbReference type="InterPro" id="IPR029046">
    <property type="entry name" value="LolA/LolB/LppX"/>
</dbReference>
<comment type="subunit">
    <text evidence="1">Monomer.</text>
</comment>
<organism evidence="6 7">
    <name type="scientific">Aliivibrio fischeri</name>
    <name type="common">Vibrio fischeri</name>
    <dbReference type="NCBI Taxonomy" id="668"/>
    <lineage>
        <taxon>Bacteria</taxon>
        <taxon>Pseudomonadati</taxon>
        <taxon>Pseudomonadota</taxon>
        <taxon>Gammaproteobacteria</taxon>
        <taxon>Vibrionales</taxon>
        <taxon>Vibrionaceae</taxon>
        <taxon>Aliivibrio</taxon>
    </lineage>
</organism>